<evidence type="ECO:0000256" key="2">
    <source>
        <dbReference type="RuleBase" id="RU368010"/>
    </source>
</evidence>
<feature type="region of interest" description="Disordered" evidence="3">
    <location>
        <begin position="1"/>
        <end position="48"/>
    </location>
</feature>
<reference evidence="4" key="1">
    <citation type="submission" date="2022-06" db="EMBL/GenBank/DDBJ databases">
        <authorList>
            <consortium name="SYNGENTA / RWTH Aachen University"/>
        </authorList>
    </citation>
    <scope>NUCLEOTIDE SEQUENCE</scope>
</reference>
<sequence length="343" mass="38105">MDQSEGHHSSKTSSASSTPSKSNNRLDHQSDRLPISLSKLTKSGDPVLAKRRARNLLRDYYGLNHSTVSTSQSSSSSKETNVEQVDNLQSDISPRSNSSNSSSRSRTEIRSLNADEGRGRDSISIDSPDFDPNAYFKKLIKDSSLKSLISTANGVISDIRELDGERQNLVYNHHHELVEASETIGKMKANAEKLDVTLDQLQNSFSSISQLLTTISSSKHEERRPEVDLKEEVDDDDDDDEIMTRGTKGSDDGPKSNGSGQNRQKGAFRPELHLFALMNLPIVLRGLMRAEDRGSADQLWGKWEPSLRCFEEVGVRGVKEIGNECREALRNSNSQRTKTSKNV</sequence>
<dbReference type="GO" id="GO:0048193">
    <property type="term" value="P:Golgi vesicle transport"/>
    <property type="evidence" value="ECO:0007669"/>
    <property type="project" value="TreeGrafter"/>
</dbReference>
<feature type="region of interest" description="Disordered" evidence="3">
    <location>
        <begin position="66"/>
        <end position="127"/>
    </location>
</feature>
<feature type="compositionally biased region" description="Low complexity" evidence="3">
    <location>
        <begin position="11"/>
        <end position="22"/>
    </location>
</feature>
<dbReference type="GO" id="GO:0005829">
    <property type="term" value="C:cytosol"/>
    <property type="evidence" value="ECO:0007669"/>
    <property type="project" value="GOC"/>
</dbReference>
<dbReference type="AlphaFoldDB" id="A0AAV0BIR9"/>
<organism evidence="4 5">
    <name type="scientific">Phakopsora pachyrhizi</name>
    <name type="common">Asian soybean rust disease fungus</name>
    <dbReference type="NCBI Taxonomy" id="170000"/>
    <lineage>
        <taxon>Eukaryota</taxon>
        <taxon>Fungi</taxon>
        <taxon>Dikarya</taxon>
        <taxon>Basidiomycota</taxon>
        <taxon>Pucciniomycotina</taxon>
        <taxon>Pucciniomycetes</taxon>
        <taxon>Pucciniales</taxon>
        <taxon>Phakopsoraceae</taxon>
        <taxon>Phakopsora</taxon>
    </lineage>
</organism>
<dbReference type="GO" id="GO:0016020">
    <property type="term" value="C:membrane"/>
    <property type="evidence" value="ECO:0007669"/>
    <property type="project" value="TreeGrafter"/>
</dbReference>
<dbReference type="Pfam" id="PF08700">
    <property type="entry name" value="VPS51_Exo84_N"/>
    <property type="match status" value="1"/>
</dbReference>
<name>A0AAV0BIR9_PHAPC</name>
<comment type="function">
    <text evidence="2">Acts as component of the GARP complex that is involved in retrograde transport from early and late endosomes to the trans-Golgi network (TGN).</text>
</comment>
<feature type="compositionally biased region" description="Basic and acidic residues" evidence="3">
    <location>
        <begin position="105"/>
        <end position="123"/>
    </location>
</feature>
<keyword evidence="2" id="KW-0445">Lipid transport</keyword>
<dbReference type="EMBL" id="CALTRL010005778">
    <property type="protein sequence ID" value="CAH7686218.1"/>
    <property type="molecule type" value="Genomic_DNA"/>
</dbReference>
<comment type="caution">
    <text evidence="4">The sequence shown here is derived from an EMBL/GenBank/DDBJ whole genome shotgun (WGS) entry which is preliminary data.</text>
</comment>
<feature type="compositionally biased region" description="Basic and acidic residues" evidence="3">
    <location>
        <begin position="218"/>
        <end position="230"/>
    </location>
</feature>
<accession>A0AAV0BIR9</accession>
<keyword evidence="2" id="KW-0813">Transport</keyword>
<feature type="region of interest" description="Disordered" evidence="3">
    <location>
        <begin position="216"/>
        <end position="265"/>
    </location>
</feature>
<evidence type="ECO:0000313" key="5">
    <source>
        <dbReference type="Proteomes" id="UP001153365"/>
    </source>
</evidence>
<dbReference type="GO" id="GO:0007030">
    <property type="term" value="P:Golgi organization"/>
    <property type="evidence" value="ECO:0007669"/>
    <property type="project" value="UniProtKB-UniRule"/>
</dbReference>
<protein>
    <recommendedName>
        <fullName evidence="2">Vacuolar protein sorting-associated protein 51 homolog</fullName>
    </recommendedName>
</protein>
<dbReference type="GO" id="GO:0032456">
    <property type="term" value="P:endocytic recycling"/>
    <property type="evidence" value="ECO:0007669"/>
    <property type="project" value="TreeGrafter"/>
</dbReference>
<dbReference type="GO" id="GO:0042147">
    <property type="term" value="P:retrograde transport, endosome to Golgi"/>
    <property type="evidence" value="ECO:0007669"/>
    <property type="project" value="UniProtKB-UniRule"/>
</dbReference>
<comment type="subunit">
    <text evidence="2">Component of the Golgi-associated retrograde protein (GARP) complex.</text>
</comment>
<keyword evidence="2" id="KW-0653">Protein transport</keyword>
<comment type="subcellular location">
    <subcellularLocation>
        <location evidence="2">Golgi apparatus</location>
        <location evidence="2">trans-Golgi network</location>
    </subcellularLocation>
</comment>
<dbReference type="PANTHER" id="PTHR15954">
    <property type="entry name" value="VACUOLAR PROTEIN SORTING-ASSOCIATED PROTEIN 51 HOMOLOG"/>
    <property type="match status" value="1"/>
</dbReference>
<feature type="compositionally biased region" description="Low complexity" evidence="3">
    <location>
        <begin position="90"/>
        <end position="104"/>
    </location>
</feature>
<proteinExistence type="inferred from homology"/>
<dbReference type="GO" id="GO:0000938">
    <property type="term" value="C:GARP complex"/>
    <property type="evidence" value="ECO:0007669"/>
    <property type="project" value="UniProtKB-UniRule"/>
</dbReference>
<dbReference type="Proteomes" id="UP001153365">
    <property type="component" value="Unassembled WGS sequence"/>
</dbReference>
<comment type="similarity">
    <text evidence="1 2">Belongs to the VPS51 family.</text>
</comment>
<feature type="compositionally biased region" description="Low complexity" evidence="3">
    <location>
        <begin position="66"/>
        <end position="77"/>
    </location>
</feature>
<dbReference type="InterPro" id="IPR014812">
    <property type="entry name" value="Vps51"/>
</dbReference>
<dbReference type="GO" id="GO:0006869">
    <property type="term" value="P:lipid transport"/>
    <property type="evidence" value="ECO:0007669"/>
    <property type="project" value="UniProtKB-UniRule"/>
</dbReference>
<keyword evidence="2" id="KW-0333">Golgi apparatus</keyword>
<dbReference type="PANTHER" id="PTHR15954:SF4">
    <property type="entry name" value="VACUOLAR PROTEIN SORTING-ASSOCIATED PROTEIN 51 HOMOLOG"/>
    <property type="match status" value="1"/>
</dbReference>
<dbReference type="GO" id="GO:1990745">
    <property type="term" value="C:EARP complex"/>
    <property type="evidence" value="ECO:0007669"/>
    <property type="project" value="TreeGrafter"/>
</dbReference>
<dbReference type="GO" id="GO:0015031">
    <property type="term" value="P:protein transport"/>
    <property type="evidence" value="ECO:0007669"/>
    <property type="project" value="UniProtKB-UniRule"/>
</dbReference>
<gene>
    <name evidence="4" type="ORF">PPACK8108_LOCUS20838</name>
</gene>
<feature type="compositionally biased region" description="Polar residues" evidence="3">
    <location>
        <begin position="78"/>
        <end position="89"/>
    </location>
</feature>
<feature type="compositionally biased region" description="Acidic residues" evidence="3">
    <location>
        <begin position="231"/>
        <end position="241"/>
    </location>
</feature>
<evidence type="ECO:0000256" key="3">
    <source>
        <dbReference type="SAM" id="MobiDB-lite"/>
    </source>
</evidence>
<evidence type="ECO:0000313" key="4">
    <source>
        <dbReference type="EMBL" id="CAH7686218.1"/>
    </source>
</evidence>
<keyword evidence="5" id="KW-1185">Reference proteome</keyword>
<evidence type="ECO:0000256" key="1">
    <source>
        <dbReference type="ARBA" id="ARBA00006080"/>
    </source>
</evidence>